<feature type="region of interest" description="Disordered" evidence="6">
    <location>
        <begin position="963"/>
        <end position="1014"/>
    </location>
</feature>
<evidence type="ECO:0000313" key="8">
    <source>
        <dbReference type="EMBL" id="KAK8864304.1"/>
    </source>
</evidence>
<sequence>MSHSYHQPEGSHHHQQQLRRDQPPPHSQAQHSQHVPRPLDQQQYQYYAPPPPPPHMYYATDDQPAEPPLGLLSNPPAGYNPPQIKHVPMSMSMSLPQRPPSYPPQFQQQQIVHSPYDHPPGMPLDSLGSSHSGVMSEYFPPVDNTTVVVGASITTSSVTPVPCMPAISPTWESTIPPPIGGGRANAAFARGGIHQGGNVGGPSGGAGGSKTSRQQFTACGACRHRRVKCDLKDKQEQAEKVAEEEGEESGVGPIRKGQGGGKQNRVSCTNCVERGLNCIDEFAPMKAAKQLRRGKRISEIEMLYGKSAASAAVAHRTSEHSSESSLSPIKGKEKEVAIPELTKQFFQSAFFRRFQVQRPIIDPVNFIERYLSCTIPCAAAMGPEGAILCHVLYAWAVSYGVDENGLLDVPEGGGAPLDDVNLLGPSESETIREGDRQRRMEKMRYVIEVVLREIDECGVLRRPTWDGVRVLLTVLPLTEGISTPVERLAMYEGAISQVFTLCSSGGMGYDGQPSAAGALNGGQDESQDLLVVRVRVYWYAFVHEGITTGLKGGRLHLDEDDLETMQDSIDHRALVRDSAAFRASSKFATAPINLALACRKINKALTGPAARRRTTVNPDLVKQAWEALEKCWEEFEDVKNEGPVGPYTQGDEITRFADGWKIFLFEAQNVIRSNLEDRISRLSAAQTSAHITDSTSSSPGSMHGDLLTVQHLLEIAKGKCEVQTRQIMAIVRRQVGSRFFEWDAGLVRDGTYYTAMLLAREGGSDEDIVSCVRALNELRWSLAKSWERSSELRREWQARSPTMIVPQSQGQSWESVLSDLARLSSQEQQNQDGQRLSTSDGQSVSTGTGSSSLSRVHQQQQHHPHPPQQHPPHQHHHQRLGHPGHQVYPGDPTSTSSSSPYTSPPIVSPNFDHNLTVQMPMMGAYVPTAASAPPHSQSHVQVHPQSFIQSQLEVVGEMDGEMEGNIDGYKWSEPPPPPLHHQHHHHHHHHHQQQHQQQQQQNQRSHPHHPHSHLHLDRATIANPASYQLYQSNDLGLGPPPLDSSDLVNRMSMGMNVGFGVGSMPPMNEHQAHGPGPGHGQYVLQPDGTHVFVPFRPV</sequence>
<gene>
    <name evidence="8" type="ORF">IAR55_001551</name>
</gene>
<evidence type="ECO:0000259" key="7">
    <source>
        <dbReference type="SMART" id="SM00066"/>
    </source>
</evidence>
<reference evidence="8 9" key="1">
    <citation type="journal article" date="2024" name="bioRxiv">
        <title>Comparative genomics of Cryptococcus and Kwoniella reveals pathogenesis evolution and contrasting karyotype dynamics via intercentromeric recombination or chromosome fusion.</title>
        <authorList>
            <person name="Coelho M.A."/>
            <person name="David-Palma M."/>
            <person name="Shea T."/>
            <person name="Bowers K."/>
            <person name="McGinley-Smith S."/>
            <person name="Mohammad A.W."/>
            <person name="Gnirke A."/>
            <person name="Yurkov A.M."/>
            <person name="Nowrousian M."/>
            <person name="Sun S."/>
            <person name="Cuomo C.A."/>
            <person name="Heitman J."/>
        </authorList>
    </citation>
    <scope>NUCLEOTIDE SEQUENCE [LARGE SCALE GENOMIC DNA]</scope>
    <source>
        <strain evidence="8 9">CBS 13917</strain>
    </source>
</reference>
<dbReference type="AlphaFoldDB" id="A0AAW0Z2I9"/>
<comment type="caution">
    <text evidence="8">The sequence shown here is derived from an EMBL/GenBank/DDBJ whole genome shotgun (WGS) entry which is preliminary data.</text>
</comment>
<feature type="compositionally biased region" description="Low complexity" evidence="6">
    <location>
        <begin position="892"/>
        <end position="901"/>
    </location>
</feature>
<dbReference type="SUPFAM" id="SSF57701">
    <property type="entry name" value="Zn2/Cys6 DNA-binding domain"/>
    <property type="match status" value="1"/>
</dbReference>
<evidence type="ECO:0000256" key="1">
    <source>
        <dbReference type="ARBA" id="ARBA00022723"/>
    </source>
</evidence>
<organism evidence="8 9">
    <name type="scientific">Kwoniella newhampshirensis</name>
    <dbReference type="NCBI Taxonomy" id="1651941"/>
    <lineage>
        <taxon>Eukaryota</taxon>
        <taxon>Fungi</taxon>
        <taxon>Dikarya</taxon>
        <taxon>Basidiomycota</taxon>
        <taxon>Agaricomycotina</taxon>
        <taxon>Tremellomycetes</taxon>
        <taxon>Tremellales</taxon>
        <taxon>Cryptococcaceae</taxon>
        <taxon>Kwoniella</taxon>
    </lineage>
</organism>
<feature type="region of interest" description="Disordered" evidence="6">
    <location>
        <begin position="240"/>
        <end position="264"/>
    </location>
</feature>
<feature type="compositionally biased region" description="Basic residues" evidence="6">
    <location>
        <begin position="872"/>
        <end position="882"/>
    </location>
</feature>
<accession>A0AAW0Z2I9</accession>
<keyword evidence="4" id="KW-0804">Transcription</keyword>
<dbReference type="Proteomes" id="UP001388673">
    <property type="component" value="Unassembled WGS sequence"/>
</dbReference>
<dbReference type="GO" id="GO:0003677">
    <property type="term" value="F:DNA binding"/>
    <property type="evidence" value="ECO:0007669"/>
    <property type="project" value="UniProtKB-KW"/>
</dbReference>
<dbReference type="PANTHER" id="PTHR31668">
    <property type="entry name" value="GLUCOSE TRANSPORT TRANSCRIPTION REGULATOR RGT1-RELATED-RELATED"/>
    <property type="match status" value="1"/>
</dbReference>
<feature type="compositionally biased region" description="Basic residues" evidence="6">
    <location>
        <begin position="980"/>
        <end position="993"/>
    </location>
</feature>
<feature type="domain" description="Zn(2)-C6 fungal-type" evidence="7">
    <location>
        <begin position="213"/>
        <end position="289"/>
    </location>
</feature>
<dbReference type="GO" id="GO:0000981">
    <property type="term" value="F:DNA-binding transcription factor activity, RNA polymerase II-specific"/>
    <property type="evidence" value="ECO:0007669"/>
    <property type="project" value="InterPro"/>
</dbReference>
<evidence type="ECO:0000256" key="4">
    <source>
        <dbReference type="ARBA" id="ARBA00023163"/>
    </source>
</evidence>
<evidence type="ECO:0000256" key="2">
    <source>
        <dbReference type="ARBA" id="ARBA00023015"/>
    </source>
</evidence>
<dbReference type="InterPro" id="IPR036864">
    <property type="entry name" value="Zn2-C6_fun-type_DNA-bd_sf"/>
</dbReference>
<keyword evidence="5" id="KW-0539">Nucleus</keyword>
<dbReference type="InterPro" id="IPR050797">
    <property type="entry name" value="Carb_Metab_Trans_Reg"/>
</dbReference>
<dbReference type="EMBL" id="JBCAWK010000003">
    <property type="protein sequence ID" value="KAK8864304.1"/>
    <property type="molecule type" value="Genomic_DNA"/>
</dbReference>
<dbReference type="RefSeq" id="XP_066804600.1">
    <property type="nucleotide sequence ID" value="XM_066944677.1"/>
</dbReference>
<feature type="compositionally biased region" description="Low complexity" evidence="6">
    <location>
        <begin position="994"/>
        <end position="1004"/>
    </location>
</feature>
<feature type="region of interest" description="Disordered" evidence="6">
    <location>
        <begin position="823"/>
        <end position="909"/>
    </location>
</feature>
<keyword evidence="3" id="KW-0238">DNA-binding</keyword>
<feature type="compositionally biased region" description="Low complexity" evidence="6">
    <location>
        <begin position="837"/>
        <end position="859"/>
    </location>
</feature>
<keyword evidence="9" id="KW-1185">Reference proteome</keyword>
<proteinExistence type="predicted"/>
<evidence type="ECO:0000256" key="5">
    <source>
        <dbReference type="ARBA" id="ARBA00023242"/>
    </source>
</evidence>
<keyword evidence="2" id="KW-0805">Transcription regulation</keyword>
<dbReference type="Gene3D" id="4.10.240.10">
    <property type="entry name" value="Zn(2)-C6 fungal-type DNA-binding domain"/>
    <property type="match status" value="1"/>
</dbReference>
<evidence type="ECO:0000256" key="3">
    <source>
        <dbReference type="ARBA" id="ARBA00023125"/>
    </source>
</evidence>
<feature type="region of interest" description="Disordered" evidence="6">
    <location>
        <begin position="1"/>
        <end position="79"/>
    </location>
</feature>
<name>A0AAW0Z2I9_9TREE</name>
<dbReference type="SMART" id="SM00066">
    <property type="entry name" value="GAL4"/>
    <property type="match status" value="1"/>
</dbReference>
<keyword evidence="1" id="KW-0479">Metal-binding</keyword>
<dbReference type="KEGG" id="kne:92178810"/>
<dbReference type="GeneID" id="92178810"/>
<dbReference type="GO" id="GO:0008270">
    <property type="term" value="F:zinc ion binding"/>
    <property type="evidence" value="ECO:0007669"/>
    <property type="project" value="InterPro"/>
</dbReference>
<evidence type="ECO:0000313" key="9">
    <source>
        <dbReference type="Proteomes" id="UP001388673"/>
    </source>
</evidence>
<evidence type="ECO:0000256" key="6">
    <source>
        <dbReference type="SAM" id="MobiDB-lite"/>
    </source>
</evidence>
<dbReference type="InterPro" id="IPR001138">
    <property type="entry name" value="Zn2Cys6_DnaBD"/>
</dbReference>
<feature type="compositionally biased region" description="Polar residues" evidence="6">
    <location>
        <begin position="823"/>
        <end position="836"/>
    </location>
</feature>
<protein>
    <recommendedName>
        <fullName evidence="7">Zn(2)-C6 fungal-type domain-containing protein</fullName>
    </recommendedName>
</protein>
<dbReference type="PANTHER" id="PTHR31668:SF26">
    <property type="entry name" value="GLUCOSE TRANSPORT TRANSCRIPTION REGULATOR RGT1-RELATED"/>
    <property type="match status" value="1"/>
</dbReference>
<feature type="compositionally biased region" description="Low complexity" evidence="6">
    <location>
        <begin position="27"/>
        <end position="47"/>
    </location>
</feature>